<name>A0A9P3LZ03_9FUNG</name>
<dbReference type="GO" id="GO:0004030">
    <property type="term" value="F:aldehyde dehydrogenase [NAD(P)+] activity"/>
    <property type="evidence" value="ECO:0007669"/>
    <property type="project" value="UniProtKB-ARBA"/>
</dbReference>
<comment type="similarity">
    <text evidence="1 4">Belongs to the aldehyde dehydrogenase family.</text>
</comment>
<evidence type="ECO:0000256" key="3">
    <source>
        <dbReference type="PROSITE-ProRule" id="PRU10007"/>
    </source>
</evidence>
<dbReference type="Pfam" id="PF00171">
    <property type="entry name" value="Aldedh"/>
    <property type="match status" value="1"/>
</dbReference>
<dbReference type="OrthoDB" id="310895at2759"/>
<gene>
    <name evidence="6" type="ORF">EMPS_08344</name>
</gene>
<dbReference type="GO" id="GO:0019413">
    <property type="term" value="P:acetate biosynthetic process"/>
    <property type="evidence" value="ECO:0007669"/>
    <property type="project" value="UniProtKB-ARBA"/>
</dbReference>
<dbReference type="AlphaFoldDB" id="A0A9P3LZ03"/>
<dbReference type="PROSITE" id="PS00687">
    <property type="entry name" value="ALDEHYDE_DEHYDR_GLU"/>
    <property type="match status" value="1"/>
</dbReference>
<dbReference type="FunFam" id="3.40.309.10:FF:000001">
    <property type="entry name" value="Mitochondrial aldehyde dehydrogenase 2"/>
    <property type="match status" value="1"/>
</dbReference>
<evidence type="ECO:0000256" key="2">
    <source>
        <dbReference type="ARBA" id="ARBA00023002"/>
    </source>
</evidence>
<sequence>MSPTFTINSTTGSGTFPHFVGPFIDGSFQPTLSPSPATRALLNPCSEELIVNVNEAGPEDVDQAVKVAQAALKGPWKDFTGRKRRDILLSIANVVESHIKDLTLLEAACGKPYAEARLDIEEVIECFRHFAGFADKLHGQSFATEENLKSYTLRKPVGVCGLITSFNYPLVLAAWKIAPALACGNTIILKPAPQTPLSSLMFGQLIAKHTELPKGVLNVLPGGEAVGSAIVSHMGIQKCSFTGSGNVGRKVMAGASSSNLKSITLELGGKSPLIVFADADLDVVVEDVFGAIFSNMGQNCCAGSRLFLEKGIEEDFLKKLKARVEQVKIGNTLDPQYDFGALVDRAQFERVMGFFERAKKEGKSELVVGGKRHGSKGYFVEPTIYRNVDEKSTLAVDEIFGPVLSIMKPFSTIEEALERANATPYGLASGVWTKDLSKAERCIQELQTGVTWVNTYNLCSSHLPFGGVKESGIGKDLGAASLDEYTRVKAVTIRV</sequence>
<feature type="domain" description="Aldehyde dehydrogenase" evidence="5">
    <location>
        <begin position="38"/>
        <end position="491"/>
    </location>
</feature>
<evidence type="ECO:0000256" key="1">
    <source>
        <dbReference type="ARBA" id="ARBA00009986"/>
    </source>
</evidence>
<feature type="active site" evidence="3">
    <location>
        <position position="266"/>
    </location>
</feature>
<evidence type="ECO:0000313" key="6">
    <source>
        <dbReference type="EMBL" id="GJJ75986.1"/>
    </source>
</evidence>
<reference evidence="6" key="2">
    <citation type="journal article" date="2022" name="Microbiol. Resour. Announc.">
        <title>Whole-Genome Sequence of Entomortierella parvispora E1425, a Mucoromycotan Fungus Associated with Burkholderiaceae-Related Endosymbiotic Bacteria.</title>
        <authorList>
            <person name="Herlambang A."/>
            <person name="Guo Y."/>
            <person name="Takashima Y."/>
            <person name="Narisawa K."/>
            <person name="Ohta H."/>
            <person name="Nishizawa T."/>
        </authorList>
    </citation>
    <scope>NUCLEOTIDE SEQUENCE</scope>
    <source>
        <strain evidence="6">E1425</strain>
    </source>
</reference>
<dbReference type="InterPro" id="IPR015590">
    <property type="entry name" value="Aldehyde_DH_dom"/>
</dbReference>
<organism evidence="6 7">
    <name type="scientific">Entomortierella parvispora</name>
    <dbReference type="NCBI Taxonomy" id="205924"/>
    <lineage>
        <taxon>Eukaryota</taxon>
        <taxon>Fungi</taxon>
        <taxon>Fungi incertae sedis</taxon>
        <taxon>Mucoromycota</taxon>
        <taxon>Mortierellomycotina</taxon>
        <taxon>Mortierellomycetes</taxon>
        <taxon>Mortierellales</taxon>
        <taxon>Mortierellaceae</taxon>
        <taxon>Entomortierella</taxon>
    </lineage>
</organism>
<proteinExistence type="inferred from homology"/>
<protein>
    <recommendedName>
        <fullName evidence="5">Aldehyde dehydrogenase domain-containing protein</fullName>
    </recommendedName>
</protein>
<dbReference type="FunFam" id="3.40.605.10:FF:000007">
    <property type="entry name" value="NAD/NADP-dependent betaine aldehyde dehydrogenase"/>
    <property type="match status" value="1"/>
</dbReference>
<reference evidence="6" key="1">
    <citation type="submission" date="2021-11" db="EMBL/GenBank/DDBJ databases">
        <authorList>
            <person name="Herlambang A."/>
            <person name="Guo Y."/>
            <person name="Takashima Y."/>
            <person name="Nishizawa T."/>
        </authorList>
    </citation>
    <scope>NUCLEOTIDE SEQUENCE</scope>
    <source>
        <strain evidence="6">E1425</strain>
    </source>
</reference>
<dbReference type="InterPro" id="IPR016160">
    <property type="entry name" value="Ald_DH_CS_CYS"/>
</dbReference>
<evidence type="ECO:0000313" key="7">
    <source>
        <dbReference type="Proteomes" id="UP000827284"/>
    </source>
</evidence>
<evidence type="ECO:0000256" key="4">
    <source>
        <dbReference type="RuleBase" id="RU003345"/>
    </source>
</evidence>
<dbReference type="PROSITE" id="PS00070">
    <property type="entry name" value="ALDEHYDE_DEHYDR_CYS"/>
    <property type="match status" value="1"/>
</dbReference>
<dbReference type="InterPro" id="IPR016163">
    <property type="entry name" value="Ald_DH_C"/>
</dbReference>
<dbReference type="InterPro" id="IPR016161">
    <property type="entry name" value="Ald_DH/histidinol_DH"/>
</dbReference>
<dbReference type="EMBL" id="BQFW01000011">
    <property type="protein sequence ID" value="GJJ75986.1"/>
    <property type="molecule type" value="Genomic_DNA"/>
</dbReference>
<dbReference type="InterPro" id="IPR029510">
    <property type="entry name" value="Ald_DH_CS_GLU"/>
</dbReference>
<keyword evidence="2 4" id="KW-0560">Oxidoreductase</keyword>
<comment type="caution">
    <text evidence="6">The sequence shown here is derived from an EMBL/GenBank/DDBJ whole genome shotgun (WGS) entry which is preliminary data.</text>
</comment>
<accession>A0A9P3LZ03</accession>
<dbReference type="Proteomes" id="UP000827284">
    <property type="component" value="Unassembled WGS sequence"/>
</dbReference>
<dbReference type="Gene3D" id="3.40.309.10">
    <property type="entry name" value="Aldehyde Dehydrogenase, Chain A, domain 2"/>
    <property type="match status" value="1"/>
</dbReference>
<evidence type="ECO:0000259" key="5">
    <source>
        <dbReference type="Pfam" id="PF00171"/>
    </source>
</evidence>
<dbReference type="PANTHER" id="PTHR11699">
    <property type="entry name" value="ALDEHYDE DEHYDROGENASE-RELATED"/>
    <property type="match status" value="1"/>
</dbReference>
<dbReference type="SUPFAM" id="SSF53720">
    <property type="entry name" value="ALDH-like"/>
    <property type="match status" value="1"/>
</dbReference>
<dbReference type="FunFam" id="3.40.605.10:FF:000026">
    <property type="entry name" value="Aldehyde dehydrogenase, putative"/>
    <property type="match status" value="1"/>
</dbReference>
<keyword evidence="7" id="KW-1185">Reference proteome</keyword>
<dbReference type="Gene3D" id="3.40.605.10">
    <property type="entry name" value="Aldehyde Dehydrogenase, Chain A, domain 1"/>
    <property type="match status" value="1"/>
</dbReference>
<dbReference type="InterPro" id="IPR016162">
    <property type="entry name" value="Ald_DH_N"/>
</dbReference>